<keyword evidence="2" id="KW-1185">Reference proteome</keyword>
<organism evidence="1 2">
    <name type="scientific">Mythimna loreyi</name>
    <dbReference type="NCBI Taxonomy" id="667449"/>
    <lineage>
        <taxon>Eukaryota</taxon>
        <taxon>Metazoa</taxon>
        <taxon>Ecdysozoa</taxon>
        <taxon>Arthropoda</taxon>
        <taxon>Hexapoda</taxon>
        <taxon>Insecta</taxon>
        <taxon>Pterygota</taxon>
        <taxon>Neoptera</taxon>
        <taxon>Endopterygota</taxon>
        <taxon>Lepidoptera</taxon>
        <taxon>Glossata</taxon>
        <taxon>Ditrysia</taxon>
        <taxon>Noctuoidea</taxon>
        <taxon>Noctuidae</taxon>
        <taxon>Noctuinae</taxon>
        <taxon>Hadenini</taxon>
        <taxon>Mythimna</taxon>
    </lineage>
</organism>
<reference evidence="1" key="1">
    <citation type="submission" date="2023-03" db="EMBL/GenBank/DDBJ databases">
        <title>Chromosome-level genomes of two armyworms, Mythimna separata and Mythimna loreyi, provide insights into the biosynthesis and reception of sex pheromones.</title>
        <authorList>
            <person name="Zhao H."/>
        </authorList>
    </citation>
    <scope>NUCLEOTIDE SEQUENCE</scope>
    <source>
        <strain evidence="1">BeijingLab</strain>
    </source>
</reference>
<dbReference type="Proteomes" id="UP001231649">
    <property type="component" value="Chromosome 16"/>
</dbReference>
<comment type="caution">
    <text evidence="1">The sequence shown here is derived from an EMBL/GenBank/DDBJ whole genome shotgun (WGS) entry which is preliminary data.</text>
</comment>
<accession>A0ACC2QRU8</accession>
<evidence type="ECO:0000313" key="2">
    <source>
        <dbReference type="Proteomes" id="UP001231649"/>
    </source>
</evidence>
<gene>
    <name evidence="1" type="ORF">PYW08_004579</name>
</gene>
<name>A0ACC2QRU8_9NEOP</name>
<sequence length="1240" mass="136006">MGRHRRKNTEERVSAKLNGKENKPKSTVASISYFTLYRFSSKMDRFLITVAIIASFVGGAIVPYAITLVANVFQCMITYDKAVQSGTHVDEAFLQSMHKFGIIYSSVGVLLFFCAYLGSALMNITAINQVYKIREKYLTAVLNQDFAYFDLNETGDFASKMADDVIKLEEGIGDKVTAFVNSFTTAVGCIIMAMLKGWKMALLCLTTTPVTFLLVGLTGRIADRLYKKEAVENGRASAIAQEVLSSIRTVYCFNGQKKELERYKKPLAAAKKIYIKKEFFTGLSMGCLFVCVFCSYALSFYFGIYLVIHDPENYNADVMFSVFFGIMSALGNFGVVGTLFRSFGLARGAGAQIFHLLQNVPTINPLLERGFRPATAEGTVELKNVVFQYPSRPDVPVLKGVSLTVKRGQSVALVGHSGCGKSTIIQLISRYYDVVSGSVCVDNIDVRELSVQWLRSQIGLVRQEPVLFNNTVRENIRYGRDDATDADIQAAAKQANAHYFISKLPKGYDTLVGERGAALSGGQKQRIAIARALVRKPRLLLLDEATSALDTASEARVQIALEKAAEGRTTVIVAHRLATIRNVGLIYVLDGGEVVETGKHEELMANKGHYYNMVKLQEPHNVEARKDHTPFREESNVSEYDGAGVLPMSLEDDNPAQVPHLSFWRLLVMMSQEWKWLAAGTLCSVVIGFSMPLFIVVFGDLFGAMSDPDPNKLMEKVEKVSITCLFIGLIMGTSNLIEAISFGVAGAHMTERLRTRMFEHLLRQHVGFFDERSNSTGALCAKLSSEASYVQGATGQRIGICLQGFGSIGLALTLAMLYEYRVGLVALCFLPLIIFVVYQQVIATRQESFGNAKSLENSTKVAIEAVSNVRTVVCLGREQLFVREYVRQLAPALAGAKRAAHCRGLVNGLSRSIFNFINATALTYGGHLIVSKGVRYEDILVTTQSLQIASGQAQNAFTFAPEFQKGVSAASRIVALLNSKPQIYDPIVPLVSPFKSRGHASLEEVQFRYPSRPGVRVLRGLDLQVEAGKTIALVGRSGCGKSTVTQLLQRFYDPDAGDVRLDGIPLPGLLMSEVRSCYGLVSQEPVLFDYSIGDNIAYGDHARCPSHHEVVEAAKQANIHSFIVSLPEGYETNIGTKGMQLSGGQKQRVAIARALIRHPKILLLDEATSALDTESEKVVQDALDAAKAGRTCVTIAHRLSTIRDADLICVVAKGRVAEAGTHHQLLDLKGLYYDLHADAK</sequence>
<proteinExistence type="predicted"/>
<protein>
    <submittedName>
        <fullName evidence="1">Uncharacterized protein</fullName>
    </submittedName>
</protein>
<evidence type="ECO:0000313" key="1">
    <source>
        <dbReference type="EMBL" id="KAJ8722177.1"/>
    </source>
</evidence>
<dbReference type="EMBL" id="CM056792">
    <property type="protein sequence ID" value="KAJ8722177.1"/>
    <property type="molecule type" value="Genomic_DNA"/>
</dbReference>